<dbReference type="InterPro" id="IPR003661">
    <property type="entry name" value="HisK_dim/P_dom"/>
</dbReference>
<dbReference type="InterPro" id="IPR036097">
    <property type="entry name" value="HisK_dim/P_sf"/>
</dbReference>
<name>A0A3S1DT18_9BACL</name>
<dbReference type="CDD" id="cd06225">
    <property type="entry name" value="HAMP"/>
    <property type="match status" value="1"/>
</dbReference>
<dbReference type="InterPro" id="IPR003660">
    <property type="entry name" value="HAMP_dom"/>
</dbReference>
<dbReference type="PROSITE" id="PS50109">
    <property type="entry name" value="HIS_KIN"/>
    <property type="match status" value="1"/>
</dbReference>
<keyword evidence="10" id="KW-0067">ATP-binding</keyword>
<dbReference type="CDD" id="cd00082">
    <property type="entry name" value="HisKA"/>
    <property type="match status" value="1"/>
</dbReference>
<accession>A0A3S1DT18</accession>
<dbReference type="SUPFAM" id="SSF55874">
    <property type="entry name" value="ATPase domain of HSP90 chaperone/DNA topoisomerase II/histidine kinase"/>
    <property type="match status" value="1"/>
</dbReference>
<sequence>MGIQKRLVGSYVTVITITVFILEIFLIISVRYYYLHNVERALWNQAELSASFFQQYFTGEDLEKQSDRLLKGFAHNSEAQVQIILPSGRLLQDSSGLPGNNTMAEYTDVQEAIIGQPSTWKGKVASTRGDILAVSFPLQTNGITVGVVRFVTSLTETLNTINRIAAILIGVGLLVIAIVTVLGLLLSWTITRSIRDLKRAADRMTEGDFSIKVRKRYQDELGSLADTLNMMANRILKSEQLKNDFISSVSHELRTPLTSIKGWIITMKSNGADNKPLLLEGLEIIDSESDRLAHMVDELLDFSKMDNGRIVMHFGPVHLPELLDHIGRQLAPRATRQGISFEIEMDKNIPVIQADENRMKQVFINIIDNSLKFTAPFGRIVVQAHTPPGQIVITIEDTGSGIAEGDLEYVLQKFYKANQNASGSGLGLSISAQIIKLHYGELRITSEMGRGTKVSIYLPTEEKRNLTIS</sequence>
<comment type="caution">
    <text evidence="17">The sequence shown here is derived from an EMBL/GenBank/DDBJ whole genome shotgun (WGS) entry which is preliminary data.</text>
</comment>
<dbReference type="Gene3D" id="1.10.287.130">
    <property type="match status" value="1"/>
</dbReference>
<dbReference type="Pfam" id="PF00672">
    <property type="entry name" value="HAMP"/>
    <property type="match status" value="1"/>
</dbReference>
<dbReference type="InterPro" id="IPR004358">
    <property type="entry name" value="Sig_transdc_His_kin-like_C"/>
</dbReference>
<dbReference type="RefSeq" id="WP_127190017.1">
    <property type="nucleotide sequence ID" value="NZ_RZNY01000001.1"/>
</dbReference>
<protein>
    <recommendedName>
        <fullName evidence="3">histidine kinase</fullName>
        <ecNumber evidence="3">2.7.13.3</ecNumber>
    </recommendedName>
</protein>
<feature type="transmembrane region" description="Helical" evidence="14">
    <location>
        <begin position="12"/>
        <end position="34"/>
    </location>
</feature>
<dbReference type="SMART" id="SM00304">
    <property type="entry name" value="HAMP"/>
    <property type="match status" value="1"/>
</dbReference>
<comment type="subcellular location">
    <subcellularLocation>
        <location evidence="2">Cell membrane</location>
        <topology evidence="2">Multi-pass membrane protein</topology>
    </subcellularLocation>
</comment>
<dbReference type="Pfam" id="PF02518">
    <property type="entry name" value="HATPase_c"/>
    <property type="match status" value="1"/>
</dbReference>
<dbReference type="Proteomes" id="UP000279446">
    <property type="component" value="Unassembled WGS sequence"/>
</dbReference>
<keyword evidence="9 17" id="KW-0418">Kinase</keyword>
<evidence type="ECO:0000256" key="8">
    <source>
        <dbReference type="ARBA" id="ARBA00022741"/>
    </source>
</evidence>
<keyword evidence="18" id="KW-1185">Reference proteome</keyword>
<evidence type="ECO:0000256" key="2">
    <source>
        <dbReference type="ARBA" id="ARBA00004651"/>
    </source>
</evidence>
<dbReference type="SMART" id="SM00387">
    <property type="entry name" value="HATPase_c"/>
    <property type="match status" value="1"/>
</dbReference>
<keyword evidence="8" id="KW-0547">Nucleotide-binding</keyword>
<feature type="domain" description="Histidine kinase" evidence="15">
    <location>
        <begin position="248"/>
        <end position="462"/>
    </location>
</feature>
<proteinExistence type="predicted"/>
<evidence type="ECO:0000256" key="3">
    <source>
        <dbReference type="ARBA" id="ARBA00012438"/>
    </source>
</evidence>
<feature type="transmembrane region" description="Helical" evidence="14">
    <location>
        <begin position="164"/>
        <end position="190"/>
    </location>
</feature>
<evidence type="ECO:0000256" key="13">
    <source>
        <dbReference type="ARBA" id="ARBA00023136"/>
    </source>
</evidence>
<comment type="catalytic activity">
    <reaction evidence="1">
        <text>ATP + protein L-histidine = ADP + protein N-phospho-L-histidine.</text>
        <dbReference type="EC" id="2.7.13.3"/>
    </reaction>
</comment>
<evidence type="ECO:0000259" key="16">
    <source>
        <dbReference type="PROSITE" id="PS50885"/>
    </source>
</evidence>
<dbReference type="Pfam" id="PF00512">
    <property type="entry name" value="HisKA"/>
    <property type="match status" value="1"/>
</dbReference>
<feature type="domain" description="HAMP" evidence="16">
    <location>
        <begin position="188"/>
        <end position="240"/>
    </location>
</feature>
<keyword evidence="7 14" id="KW-0812">Transmembrane</keyword>
<dbReference type="GO" id="GO:0000155">
    <property type="term" value="F:phosphorelay sensor kinase activity"/>
    <property type="evidence" value="ECO:0007669"/>
    <property type="project" value="InterPro"/>
</dbReference>
<evidence type="ECO:0000256" key="14">
    <source>
        <dbReference type="SAM" id="Phobius"/>
    </source>
</evidence>
<evidence type="ECO:0000256" key="9">
    <source>
        <dbReference type="ARBA" id="ARBA00022777"/>
    </source>
</evidence>
<evidence type="ECO:0000256" key="11">
    <source>
        <dbReference type="ARBA" id="ARBA00022989"/>
    </source>
</evidence>
<evidence type="ECO:0000256" key="6">
    <source>
        <dbReference type="ARBA" id="ARBA00022679"/>
    </source>
</evidence>
<dbReference type="EC" id="2.7.13.3" evidence="3"/>
<dbReference type="FunFam" id="1.10.287.130:FF:000001">
    <property type="entry name" value="Two-component sensor histidine kinase"/>
    <property type="match status" value="1"/>
</dbReference>
<dbReference type="SMART" id="SM00388">
    <property type="entry name" value="HisKA"/>
    <property type="match status" value="1"/>
</dbReference>
<organism evidence="17 18">
    <name type="scientific">Paenibacillus anaericanus</name>
    <dbReference type="NCBI Taxonomy" id="170367"/>
    <lineage>
        <taxon>Bacteria</taxon>
        <taxon>Bacillati</taxon>
        <taxon>Bacillota</taxon>
        <taxon>Bacilli</taxon>
        <taxon>Bacillales</taxon>
        <taxon>Paenibacillaceae</taxon>
        <taxon>Paenibacillus</taxon>
    </lineage>
</organism>
<dbReference type="Gene3D" id="3.30.565.10">
    <property type="entry name" value="Histidine kinase-like ATPase, C-terminal domain"/>
    <property type="match status" value="1"/>
</dbReference>
<keyword evidence="13 14" id="KW-0472">Membrane</keyword>
<evidence type="ECO:0000256" key="1">
    <source>
        <dbReference type="ARBA" id="ARBA00000085"/>
    </source>
</evidence>
<evidence type="ECO:0000256" key="10">
    <source>
        <dbReference type="ARBA" id="ARBA00022840"/>
    </source>
</evidence>
<dbReference type="PANTHER" id="PTHR45528">
    <property type="entry name" value="SENSOR HISTIDINE KINASE CPXA"/>
    <property type="match status" value="1"/>
</dbReference>
<dbReference type="Gene3D" id="1.10.8.500">
    <property type="entry name" value="HAMP domain in histidine kinase"/>
    <property type="match status" value="1"/>
</dbReference>
<dbReference type="OrthoDB" id="2359336at2"/>
<dbReference type="SUPFAM" id="SSF158472">
    <property type="entry name" value="HAMP domain-like"/>
    <property type="match status" value="1"/>
</dbReference>
<dbReference type="AlphaFoldDB" id="A0A3S1DT18"/>
<keyword evidence="4" id="KW-1003">Cell membrane</keyword>
<dbReference type="InterPro" id="IPR050398">
    <property type="entry name" value="HssS/ArlS-like"/>
</dbReference>
<dbReference type="PRINTS" id="PR00344">
    <property type="entry name" value="BCTRLSENSOR"/>
</dbReference>
<dbReference type="EMBL" id="RZNY01000001">
    <property type="protein sequence ID" value="RUT48421.1"/>
    <property type="molecule type" value="Genomic_DNA"/>
</dbReference>
<dbReference type="InterPro" id="IPR036890">
    <property type="entry name" value="HATPase_C_sf"/>
</dbReference>
<dbReference type="InterPro" id="IPR003594">
    <property type="entry name" value="HATPase_dom"/>
</dbReference>
<dbReference type="FunFam" id="3.30.565.10:FF:000006">
    <property type="entry name" value="Sensor histidine kinase WalK"/>
    <property type="match status" value="1"/>
</dbReference>
<dbReference type="SUPFAM" id="SSF47384">
    <property type="entry name" value="Homodimeric domain of signal transducing histidine kinase"/>
    <property type="match status" value="1"/>
</dbReference>
<keyword evidence="6" id="KW-0808">Transferase</keyword>
<keyword evidence="11 14" id="KW-1133">Transmembrane helix</keyword>
<keyword evidence="12" id="KW-0902">Two-component regulatory system</keyword>
<keyword evidence="5" id="KW-0597">Phosphoprotein</keyword>
<evidence type="ECO:0000256" key="4">
    <source>
        <dbReference type="ARBA" id="ARBA00022475"/>
    </source>
</evidence>
<evidence type="ECO:0000256" key="12">
    <source>
        <dbReference type="ARBA" id="ARBA00023012"/>
    </source>
</evidence>
<evidence type="ECO:0000256" key="5">
    <source>
        <dbReference type="ARBA" id="ARBA00022553"/>
    </source>
</evidence>
<gene>
    <name evidence="17" type="ORF">EJP82_00275</name>
</gene>
<reference evidence="17 18" key="1">
    <citation type="submission" date="2018-12" db="EMBL/GenBank/DDBJ databases">
        <authorList>
            <person name="Sun L."/>
            <person name="Chen Z."/>
        </authorList>
    </citation>
    <scope>NUCLEOTIDE SEQUENCE [LARGE SCALE GENOMIC DNA]</scope>
    <source>
        <strain evidence="17 18">DSM 15890</strain>
    </source>
</reference>
<dbReference type="PANTHER" id="PTHR45528:SF1">
    <property type="entry name" value="SENSOR HISTIDINE KINASE CPXA"/>
    <property type="match status" value="1"/>
</dbReference>
<evidence type="ECO:0000256" key="7">
    <source>
        <dbReference type="ARBA" id="ARBA00022692"/>
    </source>
</evidence>
<dbReference type="GO" id="GO:0005886">
    <property type="term" value="C:plasma membrane"/>
    <property type="evidence" value="ECO:0007669"/>
    <property type="project" value="UniProtKB-SubCell"/>
</dbReference>
<dbReference type="Gene3D" id="3.30.450.20">
    <property type="entry name" value="PAS domain"/>
    <property type="match status" value="1"/>
</dbReference>
<dbReference type="GO" id="GO:0005524">
    <property type="term" value="F:ATP binding"/>
    <property type="evidence" value="ECO:0007669"/>
    <property type="project" value="UniProtKB-KW"/>
</dbReference>
<dbReference type="PROSITE" id="PS50885">
    <property type="entry name" value="HAMP"/>
    <property type="match status" value="1"/>
</dbReference>
<dbReference type="InterPro" id="IPR005467">
    <property type="entry name" value="His_kinase_dom"/>
</dbReference>
<evidence type="ECO:0000259" key="15">
    <source>
        <dbReference type="PROSITE" id="PS50109"/>
    </source>
</evidence>
<evidence type="ECO:0000313" key="17">
    <source>
        <dbReference type="EMBL" id="RUT48421.1"/>
    </source>
</evidence>
<evidence type="ECO:0000313" key="18">
    <source>
        <dbReference type="Proteomes" id="UP000279446"/>
    </source>
</evidence>